<gene>
    <name evidence="2" type="ORF">C7410_14738</name>
</gene>
<sequence>MGATRWTNQETADLIRVWTGKENLKRSLHLFQGRSYKAVIQRAHTLKLGPRPYSDRGVVPFARVAVLRELKKNGPGDIPDLARRTRLTNSIIARYFKPSLGGEEGEFHVTSWNRRPQGGAHVPVYKFGPGENAPNPGRRTTAELCRAKVFRDRAKRMASGERPRFVNPFATAAGLVSAPHGETGRVFKQPMDIDDRRHSREVA</sequence>
<evidence type="ECO:0000313" key="3">
    <source>
        <dbReference type="Proteomes" id="UP000247772"/>
    </source>
</evidence>
<reference evidence="2 3" key="1">
    <citation type="submission" date="2018-06" db="EMBL/GenBank/DDBJ databases">
        <title>Genomic Encyclopedia of Type Strains, Phase IV (KMG-V): Genome sequencing to study the core and pangenomes of soil and plant-associated prokaryotes.</title>
        <authorList>
            <person name="Whitman W."/>
        </authorList>
    </citation>
    <scope>NUCLEOTIDE SEQUENCE [LARGE SCALE GENOMIC DNA]</scope>
    <source>
        <strain evidence="2 3">SRCL-318</strain>
    </source>
</reference>
<comment type="caution">
    <text evidence="2">The sequence shown here is derived from an EMBL/GenBank/DDBJ whole genome shotgun (WGS) entry which is preliminary data.</text>
</comment>
<evidence type="ECO:0008006" key="4">
    <source>
        <dbReference type="Google" id="ProtNLM"/>
    </source>
</evidence>
<dbReference type="OrthoDB" id="9103679at2"/>
<dbReference type="RefSeq" id="WP_146242773.1">
    <property type="nucleotide sequence ID" value="NZ_QJSQ01000047.1"/>
</dbReference>
<proteinExistence type="predicted"/>
<dbReference type="EMBL" id="QJSQ01000047">
    <property type="protein sequence ID" value="PYE13383.1"/>
    <property type="molecule type" value="Genomic_DNA"/>
</dbReference>
<protein>
    <recommendedName>
        <fullName evidence="4">GcrA cell cycle regulator</fullName>
    </recommendedName>
</protein>
<organism evidence="2 3">
    <name type="scientific">Paraburkholderia silvatlantica</name>
    <dbReference type="NCBI Taxonomy" id="321895"/>
    <lineage>
        <taxon>Bacteria</taxon>
        <taxon>Pseudomonadati</taxon>
        <taxon>Pseudomonadota</taxon>
        <taxon>Betaproteobacteria</taxon>
        <taxon>Burkholderiales</taxon>
        <taxon>Burkholderiaceae</taxon>
        <taxon>Paraburkholderia</taxon>
    </lineage>
</organism>
<feature type="region of interest" description="Disordered" evidence="1">
    <location>
        <begin position="182"/>
        <end position="203"/>
    </location>
</feature>
<name>A0A2V4TQ52_9BURK</name>
<accession>A0A2V4TQ52</accession>
<feature type="compositionally biased region" description="Basic and acidic residues" evidence="1">
    <location>
        <begin position="191"/>
        <end position="203"/>
    </location>
</feature>
<evidence type="ECO:0000313" key="2">
    <source>
        <dbReference type="EMBL" id="PYE13383.1"/>
    </source>
</evidence>
<dbReference type="Proteomes" id="UP000247772">
    <property type="component" value="Unassembled WGS sequence"/>
</dbReference>
<evidence type="ECO:0000256" key="1">
    <source>
        <dbReference type="SAM" id="MobiDB-lite"/>
    </source>
</evidence>
<dbReference type="AlphaFoldDB" id="A0A2V4TQ52"/>